<keyword evidence="10" id="KW-1185">Reference proteome</keyword>
<dbReference type="GO" id="GO:0004017">
    <property type="term" value="F:AMP kinase activity"/>
    <property type="evidence" value="ECO:0007669"/>
    <property type="project" value="UniProtKB-EC"/>
</dbReference>
<dbReference type="NCBIfam" id="TIGR01351">
    <property type="entry name" value="adk"/>
    <property type="match status" value="1"/>
</dbReference>
<dbReference type="InterPro" id="IPR027417">
    <property type="entry name" value="P-loop_NTPase"/>
</dbReference>
<feature type="binding site" evidence="5">
    <location>
        <begin position="139"/>
        <end position="140"/>
    </location>
    <ligand>
        <name>ATP</name>
        <dbReference type="ChEBI" id="CHEBI:30616"/>
    </ligand>
</feature>
<reference evidence="9 10" key="1">
    <citation type="submission" date="2022-08" db="EMBL/GenBank/DDBJ databases">
        <title>Bacterial and archaeal communities from various locations to study Microbial Dark Matter (Phase II).</title>
        <authorList>
            <person name="Stepanauskas R."/>
        </authorList>
    </citation>
    <scope>NUCLEOTIDE SEQUENCE [LARGE SCALE GENOMIC DNA]</scope>
    <source>
        <strain evidence="9 10">PD1</strain>
    </source>
</reference>
<keyword evidence="1 5" id="KW-0808">Transferase</keyword>
<keyword evidence="5" id="KW-0479">Metal-binding</keyword>
<dbReference type="Proteomes" id="UP001204798">
    <property type="component" value="Unassembled WGS sequence"/>
</dbReference>
<dbReference type="SUPFAM" id="SSF57774">
    <property type="entry name" value="Microbial and mitochondrial ADK, insert 'zinc finger' domain"/>
    <property type="match status" value="1"/>
</dbReference>
<feature type="binding site" evidence="5">
    <location>
        <begin position="62"/>
        <end position="64"/>
    </location>
    <ligand>
        <name>AMP</name>
        <dbReference type="ChEBI" id="CHEBI:456215"/>
    </ligand>
</feature>
<keyword evidence="4 5" id="KW-0418">Kinase</keyword>
<comment type="function">
    <text evidence="5">Catalyzes the reversible transfer of the terminal phosphate group between ATP and AMP. Plays an important role in cellular energy homeostasis and in adenine nucleotide metabolism.</text>
</comment>
<evidence type="ECO:0000256" key="5">
    <source>
        <dbReference type="HAMAP-Rule" id="MF_00235"/>
    </source>
</evidence>
<accession>A0ABT2ESB9</accession>
<evidence type="ECO:0000259" key="8">
    <source>
        <dbReference type="Pfam" id="PF05191"/>
    </source>
</evidence>
<dbReference type="NCBIfam" id="NF011100">
    <property type="entry name" value="PRK14527.1"/>
    <property type="match status" value="1"/>
</dbReference>
<feature type="binding site" evidence="5">
    <location>
        <position position="133"/>
    </location>
    <ligand>
        <name>Zn(2+)</name>
        <dbReference type="ChEBI" id="CHEBI:29105"/>
        <note>structural</note>
    </ligand>
</feature>
<feature type="binding site" evidence="5">
    <location>
        <position position="174"/>
    </location>
    <ligand>
        <name>AMP</name>
        <dbReference type="ChEBI" id="CHEBI:456215"/>
    </ligand>
</feature>
<evidence type="ECO:0000313" key="9">
    <source>
        <dbReference type="EMBL" id="MCS3920864.1"/>
    </source>
</evidence>
<gene>
    <name evidence="5" type="primary">adk</name>
    <name evidence="9" type="ORF">M2350_003301</name>
</gene>
<feature type="domain" description="Adenylate kinase active site lid" evidence="8">
    <location>
        <begin position="130"/>
        <end position="165"/>
    </location>
</feature>
<dbReference type="PANTHER" id="PTHR23359">
    <property type="entry name" value="NUCLEOTIDE KINASE"/>
    <property type="match status" value="1"/>
</dbReference>
<sequence length="217" mass="24283">MSARKEIIVLLGPPGAGKGTHGQRWAEENGWRYAATGDLLREAVQKQTPVGIQAKAYMDKGLLVPDEVMHGIVEEVMMGSDRPLVLDGYPRTLAQAQVLDEMARRSGWQVKRAVLLNLSDEEIVERLSARRVCPNCEAIYNLKSKPPRNDEVCDECGAKLIQRDDDKPEVIRKRLAVYREQTAPVVDYYRAKGILVEVSSSGAPDEVYERLKKVIVP</sequence>
<comment type="similarity">
    <text evidence="5 6">Belongs to the adenylate kinase family.</text>
</comment>
<evidence type="ECO:0000256" key="3">
    <source>
        <dbReference type="ARBA" id="ARBA00022741"/>
    </source>
</evidence>
<comment type="subunit">
    <text evidence="5 7">Monomer.</text>
</comment>
<feature type="binding site" evidence="5">
    <location>
        <position position="36"/>
    </location>
    <ligand>
        <name>AMP</name>
        <dbReference type="ChEBI" id="CHEBI:456215"/>
    </ligand>
</feature>
<feature type="binding site" evidence="5">
    <location>
        <begin position="15"/>
        <end position="20"/>
    </location>
    <ligand>
        <name>ATP</name>
        <dbReference type="ChEBI" id="CHEBI:30616"/>
    </ligand>
</feature>
<keyword evidence="5" id="KW-0963">Cytoplasm</keyword>
<dbReference type="EC" id="2.7.4.3" evidence="5 7"/>
<feature type="binding site" evidence="5">
    <location>
        <position position="130"/>
    </location>
    <ligand>
        <name>ATP</name>
        <dbReference type="ChEBI" id="CHEBI:30616"/>
    </ligand>
</feature>
<dbReference type="PRINTS" id="PR00094">
    <property type="entry name" value="ADENYLTKNASE"/>
</dbReference>
<dbReference type="InterPro" id="IPR033690">
    <property type="entry name" value="Adenylat_kinase_CS"/>
</dbReference>
<dbReference type="SUPFAM" id="SSF52540">
    <property type="entry name" value="P-loop containing nucleoside triphosphate hydrolases"/>
    <property type="match status" value="1"/>
</dbReference>
<dbReference type="HAMAP" id="MF_00235">
    <property type="entry name" value="Adenylate_kinase_Adk"/>
    <property type="match status" value="1"/>
</dbReference>
<dbReference type="RefSeq" id="WP_259101096.1">
    <property type="nucleotide sequence ID" value="NZ_CP130454.1"/>
</dbReference>
<evidence type="ECO:0000256" key="1">
    <source>
        <dbReference type="ARBA" id="ARBA00022679"/>
    </source>
</evidence>
<dbReference type="InterPro" id="IPR007862">
    <property type="entry name" value="Adenylate_kinase_lid-dom"/>
</dbReference>
<comment type="domain">
    <text evidence="5">Consists of three domains, a large central CORE domain and two small peripheral domains, NMPbind and LID, which undergo movements during catalysis. The LID domain closes over the site of phosphoryl transfer upon ATP binding. Assembling and dissambling the active center during each catalytic cycle provides an effective means to prevent ATP hydrolysis. Some bacteria have evolved a zinc-coordinating structure that stabilizes the LID domain.</text>
</comment>
<dbReference type="PROSITE" id="PS00113">
    <property type="entry name" value="ADENYLATE_KINASE"/>
    <property type="match status" value="1"/>
</dbReference>
<comment type="caution">
    <text evidence="9">The sequence shown here is derived from an EMBL/GenBank/DDBJ whole genome shotgun (WGS) entry which is preliminary data.</text>
</comment>
<feature type="region of interest" description="NMP" evidence="5">
    <location>
        <begin position="35"/>
        <end position="64"/>
    </location>
</feature>
<feature type="binding site" evidence="5">
    <location>
        <position position="136"/>
    </location>
    <ligand>
        <name>Zn(2+)</name>
        <dbReference type="ChEBI" id="CHEBI:29105"/>
        <note>structural</note>
    </ligand>
</feature>
<comment type="subcellular location">
    <subcellularLocation>
        <location evidence="5 7">Cytoplasm</location>
    </subcellularLocation>
</comment>
<comment type="pathway">
    <text evidence="5">Purine metabolism; AMP biosynthesis via salvage pathway; AMP from ADP: step 1/1.</text>
</comment>
<dbReference type="NCBIfam" id="NF001381">
    <property type="entry name" value="PRK00279.1-3"/>
    <property type="match status" value="1"/>
</dbReference>
<dbReference type="CDD" id="cd01428">
    <property type="entry name" value="ADK"/>
    <property type="match status" value="1"/>
</dbReference>
<feature type="binding site" evidence="5">
    <location>
        <position position="153"/>
    </location>
    <ligand>
        <name>Zn(2+)</name>
        <dbReference type="ChEBI" id="CHEBI:29105"/>
        <note>structural</note>
    </ligand>
</feature>
<dbReference type="InterPro" id="IPR036193">
    <property type="entry name" value="ADK_active_lid_dom_sf"/>
</dbReference>
<organism evidence="9 10">
    <name type="scientific">Candidatus Fervidibacter sacchari</name>
    <dbReference type="NCBI Taxonomy" id="1448929"/>
    <lineage>
        <taxon>Bacteria</taxon>
        <taxon>Candidatus Fervidibacterota</taxon>
        <taxon>Candidatus Fervidibacter</taxon>
    </lineage>
</organism>
<keyword evidence="2 5" id="KW-0545">Nucleotide biosynthesis</keyword>
<feature type="binding site" evidence="5">
    <location>
        <position position="41"/>
    </location>
    <ligand>
        <name>AMP</name>
        <dbReference type="ChEBI" id="CHEBI:456215"/>
    </ligand>
</feature>
<proteinExistence type="inferred from homology"/>
<comment type="catalytic activity">
    <reaction evidence="5 7">
        <text>AMP + ATP = 2 ADP</text>
        <dbReference type="Rhea" id="RHEA:12973"/>
        <dbReference type="ChEBI" id="CHEBI:30616"/>
        <dbReference type="ChEBI" id="CHEBI:456215"/>
        <dbReference type="ChEBI" id="CHEBI:456216"/>
        <dbReference type="EC" id="2.7.4.3"/>
    </reaction>
</comment>
<keyword evidence="5" id="KW-0862">Zinc</keyword>
<dbReference type="InterPro" id="IPR000850">
    <property type="entry name" value="Adenylat/UMP-CMP_kin"/>
</dbReference>
<evidence type="ECO:0000256" key="4">
    <source>
        <dbReference type="ARBA" id="ARBA00022777"/>
    </source>
</evidence>
<dbReference type="Pfam" id="PF05191">
    <property type="entry name" value="ADK_lid"/>
    <property type="match status" value="1"/>
</dbReference>
<dbReference type="EMBL" id="JANUCP010000007">
    <property type="protein sequence ID" value="MCS3920864.1"/>
    <property type="molecule type" value="Genomic_DNA"/>
</dbReference>
<dbReference type="Pfam" id="PF00406">
    <property type="entry name" value="ADK"/>
    <property type="match status" value="1"/>
</dbReference>
<feature type="binding site" evidence="5">
    <location>
        <position position="156"/>
    </location>
    <ligand>
        <name>Zn(2+)</name>
        <dbReference type="ChEBI" id="CHEBI:29105"/>
        <note>structural</note>
    </ligand>
</feature>
<dbReference type="InterPro" id="IPR006259">
    <property type="entry name" value="Adenyl_kin_sub"/>
</dbReference>
<feature type="binding site" evidence="5">
    <location>
        <position position="95"/>
    </location>
    <ligand>
        <name>AMP</name>
        <dbReference type="ChEBI" id="CHEBI:456215"/>
    </ligand>
</feature>
<feature type="binding site" evidence="5">
    <location>
        <position position="163"/>
    </location>
    <ligand>
        <name>AMP</name>
        <dbReference type="ChEBI" id="CHEBI:456215"/>
    </ligand>
</feature>
<keyword evidence="3 5" id="KW-0547">Nucleotide-binding</keyword>
<evidence type="ECO:0000313" key="10">
    <source>
        <dbReference type="Proteomes" id="UP001204798"/>
    </source>
</evidence>
<keyword evidence="5 7" id="KW-0067">ATP-binding</keyword>
<name>A0ABT2ESB9_9BACT</name>
<feature type="region of interest" description="LID" evidence="5">
    <location>
        <begin position="129"/>
        <end position="166"/>
    </location>
</feature>
<dbReference type="Gene3D" id="3.40.50.300">
    <property type="entry name" value="P-loop containing nucleotide triphosphate hydrolases"/>
    <property type="match status" value="1"/>
</dbReference>
<feature type="binding site" evidence="5">
    <location>
        <position position="202"/>
    </location>
    <ligand>
        <name>ATP</name>
        <dbReference type="ChEBI" id="CHEBI:30616"/>
    </ligand>
</feature>
<evidence type="ECO:0000256" key="6">
    <source>
        <dbReference type="RuleBase" id="RU003330"/>
    </source>
</evidence>
<evidence type="ECO:0000256" key="7">
    <source>
        <dbReference type="RuleBase" id="RU003331"/>
    </source>
</evidence>
<protein>
    <recommendedName>
        <fullName evidence="5 7">Adenylate kinase</fullName>
        <shortName evidence="5">AK</shortName>
        <ecNumber evidence="5 7">2.7.4.3</ecNumber>
    </recommendedName>
    <alternativeName>
        <fullName evidence="5">ATP-AMP transphosphorylase</fullName>
    </alternativeName>
    <alternativeName>
        <fullName evidence="5">ATP:AMP phosphotransferase</fullName>
    </alternativeName>
    <alternativeName>
        <fullName evidence="5">Adenylate monophosphate kinase</fullName>
    </alternativeName>
</protein>
<evidence type="ECO:0000256" key="2">
    <source>
        <dbReference type="ARBA" id="ARBA00022727"/>
    </source>
</evidence>
<feature type="binding site" evidence="5">
    <location>
        <begin position="88"/>
        <end position="91"/>
    </location>
    <ligand>
        <name>AMP</name>
        <dbReference type="ChEBI" id="CHEBI:456215"/>
    </ligand>
</feature>